<keyword evidence="4" id="KW-1185">Reference proteome</keyword>
<feature type="domain" description="Solute-binding protein family 5" evidence="2">
    <location>
        <begin position="93"/>
        <end position="424"/>
    </location>
</feature>
<dbReference type="PANTHER" id="PTHR30290">
    <property type="entry name" value="PERIPLASMIC BINDING COMPONENT OF ABC TRANSPORTER"/>
    <property type="match status" value="1"/>
</dbReference>
<dbReference type="Pfam" id="PF00496">
    <property type="entry name" value="SBP_bac_5"/>
    <property type="match status" value="1"/>
</dbReference>
<name>A0ABT6LVL8_9ACTN</name>
<dbReference type="Proteomes" id="UP001160499">
    <property type="component" value="Unassembled WGS sequence"/>
</dbReference>
<dbReference type="Gene3D" id="3.40.190.10">
    <property type="entry name" value="Periplasmic binding protein-like II"/>
    <property type="match status" value="1"/>
</dbReference>
<proteinExistence type="predicted"/>
<comment type="caution">
    <text evidence="3">The sequence shown here is derived from an EMBL/GenBank/DDBJ whole genome shotgun (WGS) entry which is preliminary data.</text>
</comment>
<gene>
    <name evidence="3" type="ORF">M2283_007690</name>
</gene>
<dbReference type="InterPro" id="IPR000914">
    <property type="entry name" value="SBP_5_dom"/>
</dbReference>
<dbReference type="InterPro" id="IPR039424">
    <property type="entry name" value="SBP_5"/>
</dbReference>
<evidence type="ECO:0000313" key="3">
    <source>
        <dbReference type="EMBL" id="MDH6220350.1"/>
    </source>
</evidence>
<feature type="compositionally biased region" description="Polar residues" evidence="1">
    <location>
        <begin position="1"/>
        <end position="11"/>
    </location>
</feature>
<protein>
    <submittedName>
        <fullName evidence="3">Peptide/nickel transport system substrate-binding protein</fullName>
    </submittedName>
</protein>
<evidence type="ECO:0000313" key="4">
    <source>
        <dbReference type="Proteomes" id="UP001160499"/>
    </source>
</evidence>
<organism evidence="3 4">
    <name type="scientific">Streptomyces pseudovenezuelae</name>
    <dbReference type="NCBI Taxonomy" id="67350"/>
    <lineage>
        <taxon>Bacteria</taxon>
        <taxon>Bacillati</taxon>
        <taxon>Actinomycetota</taxon>
        <taxon>Actinomycetes</taxon>
        <taxon>Kitasatosporales</taxon>
        <taxon>Streptomycetaceae</taxon>
        <taxon>Streptomyces</taxon>
        <taxon>Streptomyces aurantiacus group</taxon>
    </lineage>
</organism>
<evidence type="ECO:0000259" key="2">
    <source>
        <dbReference type="Pfam" id="PF00496"/>
    </source>
</evidence>
<dbReference type="Gene3D" id="3.10.105.10">
    <property type="entry name" value="Dipeptide-binding Protein, Domain 3"/>
    <property type="match status" value="1"/>
</dbReference>
<evidence type="ECO:0000256" key="1">
    <source>
        <dbReference type="SAM" id="MobiDB-lite"/>
    </source>
</evidence>
<dbReference type="RefSeq" id="WP_280881118.1">
    <property type="nucleotide sequence ID" value="NZ_JARXVH010000016.1"/>
</dbReference>
<feature type="region of interest" description="Disordered" evidence="1">
    <location>
        <begin position="1"/>
        <end position="24"/>
    </location>
</feature>
<sequence>MPAAARSSTHQRSTHAKNRADGRIHCPDVVRGRLRLGIGFRFGQDRHRRHPHPGPPLVAAQPWDLADAGLGNNAQYYQPVYDSLFRLSPTAAVKPNLATKWSYDAARTVLTLTLRSGVKFTDGTALDAAAVKANLLHTKGGTSEAAGQLTSISGVDVVNATTVAIKLSAPDPSLVPNLGNVAGMIASPKAITAGTIKTDPVGSGPYTLDKSATTAGSTYTFVRNPGYWNKAAFPFDKIVLKPLTDPPAVLNALRSGQVNGALLASAKNIAPAKSSGLTVTKFTSGDVEGVYIWDRAGKIVKALGDVRVRQALNYAFDRSTIVKTAKQGLGKSTTQIFNPAGSAYDDSLNSKYSYDPTKAKQLLAEAGYPNGFSVTVPDVSEVFPDQQAAMVQQLEDIGIKVKVDKIPATQFISALLAGKYPLSYMTLASFRAWDTIQIEVAKSALWNPLHSEDAKVTSLIAKARSATGATQDALFKELNTYLVDQAWNAPWDSVEATYATTKGVTFTPQTFAAVPPIYNFKPVG</sequence>
<dbReference type="EMBL" id="JARXVH010000016">
    <property type="protein sequence ID" value="MDH6220350.1"/>
    <property type="molecule type" value="Genomic_DNA"/>
</dbReference>
<reference evidence="3 4" key="1">
    <citation type="submission" date="2023-04" db="EMBL/GenBank/DDBJ databases">
        <title>Forest soil microbial communities from Buena Vista Peninsula, Colon Province, Panama.</title>
        <authorList>
            <person name="Bouskill N."/>
        </authorList>
    </citation>
    <scope>NUCLEOTIDE SEQUENCE [LARGE SCALE GENOMIC DNA]</scope>
    <source>
        <strain evidence="3 4">GGS1</strain>
    </source>
</reference>
<dbReference type="SUPFAM" id="SSF53850">
    <property type="entry name" value="Periplasmic binding protein-like II"/>
    <property type="match status" value="1"/>
</dbReference>
<accession>A0ABT6LVL8</accession>